<keyword evidence="1" id="KW-0472">Membrane</keyword>
<dbReference type="Gene3D" id="2.60.120.1440">
    <property type="match status" value="1"/>
</dbReference>
<name>A0AAT9FLK7_9BACT</name>
<dbReference type="GO" id="GO:0016989">
    <property type="term" value="F:sigma factor antagonist activity"/>
    <property type="evidence" value="ECO:0007669"/>
    <property type="project" value="TreeGrafter"/>
</dbReference>
<dbReference type="InterPro" id="IPR006860">
    <property type="entry name" value="FecR"/>
</dbReference>
<feature type="domain" description="FecR protein" evidence="2">
    <location>
        <begin position="186"/>
        <end position="239"/>
    </location>
</feature>
<dbReference type="Gene3D" id="2.60.120.200">
    <property type="match status" value="1"/>
</dbReference>
<dbReference type="EMBL" id="AP026866">
    <property type="protein sequence ID" value="BDS06838.1"/>
    <property type="molecule type" value="Genomic_DNA"/>
</dbReference>
<dbReference type="Pfam" id="PF04773">
    <property type="entry name" value="FecR"/>
    <property type="match status" value="1"/>
</dbReference>
<accession>A0AAT9FLK7</accession>
<organism evidence="3">
    <name type="scientific">Oceaniferula spumae</name>
    <dbReference type="NCBI Taxonomy" id="2979115"/>
    <lineage>
        <taxon>Bacteria</taxon>
        <taxon>Pseudomonadati</taxon>
        <taxon>Verrucomicrobiota</taxon>
        <taxon>Verrucomicrobiia</taxon>
        <taxon>Verrucomicrobiales</taxon>
        <taxon>Verrucomicrobiaceae</taxon>
        <taxon>Oceaniferula</taxon>
    </lineage>
</organism>
<keyword evidence="1" id="KW-1133">Transmembrane helix</keyword>
<dbReference type="SUPFAM" id="SSF49899">
    <property type="entry name" value="Concanavalin A-like lectins/glucanases"/>
    <property type="match status" value="1"/>
</dbReference>
<evidence type="ECO:0000313" key="3">
    <source>
        <dbReference type="EMBL" id="BDS06838.1"/>
    </source>
</evidence>
<sequence length="529" mass="57942">MNEEKRVLELMAIFQDGDATESQIAELKDLLKEDEALLALARKQASLHAQLSIVLENEFAAERRRMKFISAVKESDTDQFVQGVKARLTRRRWFSRMAAVAAALLIGFGAAIYFSNQVQPDAIMATVDRVEGVQWHGDLLQQGEQLAVGQSVKIDKGLLEMDLDGRGRLIVEGPAHIDFPESGKAVLHQGRIVMRATEKGHGYRVETPQGSIVDLGTEFGVSVGQDGIVETHVIEGSVEAIPTRGKSVTLLQNKAMRLASDGGHAIDADAGKFYTQMPPEHQETVKSIHWSFNETSGNVARATGELADAGDVQPDMVFYADGEGKAPERVKGMLGGALSFDGVGAYAESGYRGIEGGKPRSVCFWLKVPEDFVLTQGFGIVSWGRLKHWGEVWQVSVNPLADHGPIGRLRLGSHGGQVVGSTDLRDGKWHHIGVVMYGGSQPNVGTHVILYVDGVQERVSRRALQEVRTEIEQAEHGVWLGRNTSFKKHQERNAQGKFFRGGLDELYIFDAALSQAELLQIMESGSPDR</sequence>
<dbReference type="KEGG" id="osu:NT6N_18780"/>
<gene>
    <name evidence="3" type="ORF">NT6N_18780</name>
</gene>
<reference evidence="3" key="1">
    <citation type="submission" date="2024-07" db="EMBL/GenBank/DDBJ databases">
        <title>Complete genome sequence of Verrucomicrobiaceae bacterium NT6N.</title>
        <authorList>
            <person name="Huang C."/>
            <person name="Takami H."/>
            <person name="Hamasaki K."/>
        </authorList>
    </citation>
    <scope>NUCLEOTIDE SEQUENCE</scope>
    <source>
        <strain evidence="3">NT6N</strain>
    </source>
</reference>
<protein>
    <recommendedName>
        <fullName evidence="2">FecR protein domain-containing protein</fullName>
    </recommendedName>
</protein>
<evidence type="ECO:0000256" key="1">
    <source>
        <dbReference type="SAM" id="Phobius"/>
    </source>
</evidence>
<feature type="transmembrane region" description="Helical" evidence="1">
    <location>
        <begin position="93"/>
        <end position="114"/>
    </location>
</feature>
<dbReference type="InterPro" id="IPR012373">
    <property type="entry name" value="Ferrdict_sens_TM"/>
</dbReference>
<dbReference type="InterPro" id="IPR013320">
    <property type="entry name" value="ConA-like_dom_sf"/>
</dbReference>
<keyword evidence="1" id="KW-0812">Transmembrane</keyword>
<proteinExistence type="predicted"/>
<dbReference type="Pfam" id="PF13385">
    <property type="entry name" value="Laminin_G_3"/>
    <property type="match status" value="1"/>
</dbReference>
<dbReference type="PANTHER" id="PTHR30273:SF2">
    <property type="entry name" value="PROTEIN FECR"/>
    <property type="match status" value="1"/>
</dbReference>
<evidence type="ECO:0000259" key="2">
    <source>
        <dbReference type="Pfam" id="PF04773"/>
    </source>
</evidence>
<dbReference type="PANTHER" id="PTHR30273">
    <property type="entry name" value="PERIPLASMIC SIGNAL SENSOR AND SIGMA FACTOR ACTIVATOR FECR-RELATED"/>
    <property type="match status" value="1"/>
</dbReference>
<dbReference type="AlphaFoldDB" id="A0AAT9FLK7"/>